<sequence length="160" mass="16869">MPAKPAPPAGKTSTKQAAAPPSAPASAAAAFDAGPPASEGKPDPKKSKPGAPLAKGKTQSVSSEGNTSMTPTKVNASMSKAKTAKQAAVSAKKVPSKPAVKDEEDRSGPIFIIVPNGREQRVKEEKGLKVLKWNFPTPRDEYIEQLKTQMSMCFAKWLQD</sequence>
<reference evidence="2" key="1">
    <citation type="submission" date="2009-07" db="EMBL/GenBank/DDBJ databases">
        <title>The evolution of alternative splicing of transcripts encoding the microtubule-associated protein MAP215 in vertebrates.</title>
        <authorList>
            <person name="Gard D.L."/>
            <person name="Evans S.K."/>
            <person name="Moellmer E.G."/>
            <person name="Ritchie J.M."/>
            <person name="Sanzenbacher E."/>
        </authorList>
    </citation>
    <scope>NUCLEOTIDE SEQUENCE</scope>
    <source>
        <tissue evidence="2">Ovary/oocyte</tissue>
    </source>
</reference>
<feature type="compositionally biased region" description="Polar residues" evidence="1">
    <location>
        <begin position="57"/>
        <end position="80"/>
    </location>
</feature>
<feature type="non-terminal residue" evidence="2">
    <location>
        <position position="160"/>
    </location>
</feature>
<feature type="compositionally biased region" description="Low complexity" evidence="1">
    <location>
        <begin position="17"/>
        <end position="38"/>
    </location>
</feature>
<evidence type="ECO:0000256" key="1">
    <source>
        <dbReference type="SAM" id="MobiDB-lite"/>
    </source>
</evidence>
<dbReference type="Gene3D" id="1.25.10.10">
    <property type="entry name" value="Leucine-rich Repeat Variant"/>
    <property type="match status" value="1"/>
</dbReference>
<feature type="region of interest" description="Disordered" evidence="1">
    <location>
        <begin position="1"/>
        <end position="104"/>
    </location>
</feature>
<evidence type="ECO:0000313" key="2">
    <source>
        <dbReference type="EMBL" id="ADC81202.1"/>
    </source>
</evidence>
<feature type="non-terminal residue" evidence="2">
    <location>
        <position position="1"/>
    </location>
</feature>
<accession>D3W658</accession>
<dbReference type="AlphaFoldDB" id="D3W658"/>
<organism evidence="2">
    <name type="scientific">Lithobates pipiens</name>
    <name type="common">Northern leopard frog</name>
    <name type="synonym">Rana pipiens</name>
    <dbReference type="NCBI Taxonomy" id="8404"/>
    <lineage>
        <taxon>Eukaryota</taxon>
        <taxon>Metazoa</taxon>
        <taxon>Chordata</taxon>
        <taxon>Craniata</taxon>
        <taxon>Vertebrata</taxon>
        <taxon>Euteleostomi</taxon>
        <taxon>Amphibia</taxon>
        <taxon>Batrachia</taxon>
        <taxon>Anura</taxon>
        <taxon>Neobatrachia</taxon>
        <taxon>Ranoidea</taxon>
        <taxon>Ranidae</taxon>
        <taxon>Lithobates</taxon>
    </lineage>
</organism>
<dbReference type="EMBL" id="GQ463996">
    <property type="protein sequence ID" value="ADC81202.1"/>
    <property type="molecule type" value="mRNA"/>
</dbReference>
<dbReference type="InterPro" id="IPR011989">
    <property type="entry name" value="ARM-like"/>
</dbReference>
<protein>
    <submittedName>
        <fullName evidence="2">Microtubule-associated protein 215 isoform M</fullName>
    </submittedName>
</protein>
<name>D3W658_LITPI</name>
<proteinExistence type="evidence at transcript level"/>